<evidence type="ECO:0000256" key="3">
    <source>
        <dbReference type="ARBA" id="ARBA00022825"/>
    </source>
</evidence>
<evidence type="ECO:0000256" key="2">
    <source>
        <dbReference type="ARBA" id="ARBA00022801"/>
    </source>
</evidence>
<protein>
    <submittedName>
        <fullName evidence="5">Putative CtpA-like serine protease</fullName>
        <ecNumber evidence="5">3.4.21.-</ecNumber>
    </submittedName>
</protein>
<dbReference type="AlphaFoldDB" id="A0A645AI19"/>
<accession>A0A645AI19</accession>
<keyword evidence="2 5" id="KW-0378">Hydrolase</keyword>
<feature type="domain" description="Tail specific protease" evidence="4">
    <location>
        <begin position="42"/>
        <end position="229"/>
    </location>
</feature>
<dbReference type="SUPFAM" id="SSF52096">
    <property type="entry name" value="ClpP/crotonase"/>
    <property type="match status" value="1"/>
</dbReference>
<evidence type="ECO:0000256" key="1">
    <source>
        <dbReference type="ARBA" id="ARBA00022670"/>
    </source>
</evidence>
<dbReference type="InterPro" id="IPR036034">
    <property type="entry name" value="PDZ_sf"/>
</dbReference>
<evidence type="ECO:0000313" key="5">
    <source>
        <dbReference type="EMBL" id="MPM52862.1"/>
    </source>
</evidence>
<dbReference type="GO" id="GO:0004175">
    <property type="term" value="F:endopeptidase activity"/>
    <property type="evidence" value="ECO:0007669"/>
    <property type="project" value="TreeGrafter"/>
</dbReference>
<organism evidence="5">
    <name type="scientific">bioreactor metagenome</name>
    <dbReference type="NCBI Taxonomy" id="1076179"/>
    <lineage>
        <taxon>unclassified sequences</taxon>
        <taxon>metagenomes</taxon>
        <taxon>ecological metagenomes</taxon>
    </lineage>
</organism>
<dbReference type="Pfam" id="PF03572">
    <property type="entry name" value="Peptidase_S41"/>
    <property type="match status" value="1"/>
</dbReference>
<name>A0A645AI19_9ZZZZ</name>
<dbReference type="EMBL" id="VSSQ01014063">
    <property type="protein sequence ID" value="MPM52862.1"/>
    <property type="molecule type" value="Genomic_DNA"/>
</dbReference>
<dbReference type="PANTHER" id="PTHR32060:SF30">
    <property type="entry name" value="CARBOXY-TERMINAL PROCESSING PROTEASE CTPA"/>
    <property type="match status" value="1"/>
</dbReference>
<dbReference type="InterPro" id="IPR029045">
    <property type="entry name" value="ClpP/crotonase-like_dom_sf"/>
</dbReference>
<dbReference type="GO" id="GO:0006508">
    <property type="term" value="P:proteolysis"/>
    <property type="evidence" value="ECO:0007669"/>
    <property type="project" value="UniProtKB-KW"/>
</dbReference>
<dbReference type="InterPro" id="IPR004447">
    <property type="entry name" value="Peptidase_S41A"/>
</dbReference>
<dbReference type="InterPro" id="IPR005151">
    <property type="entry name" value="Tail-specific_protease"/>
</dbReference>
<dbReference type="GO" id="GO:0007165">
    <property type="term" value="P:signal transduction"/>
    <property type="evidence" value="ECO:0007669"/>
    <property type="project" value="TreeGrafter"/>
</dbReference>
<comment type="caution">
    <text evidence="5">The sequence shown here is derived from an EMBL/GenBank/DDBJ whole genome shotgun (WGS) entry which is preliminary data.</text>
</comment>
<dbReference type="SMART" id="SM00245">
    <property type="entry name" value="TSPc"/>
    <property type="match status" value="1"/>
</dbReference>
<dbReference type="GO" id="GO:0008236">
    <property type="term" value="F:serine-type peptidase activity"/>
    <property type="evidence" value="ECO:0007669"/>
    <property type="project" value="UniProtKB-KW"/>
</dbReference>
<dbReference type="GO" id="GO:0030288">
    <property type="term" value="C:outer membrane-bounded periplasmic space"/>
    <property type="evidence" value="ECO:0007669"/>
    <property type="project" value="TreeGrafter"/>
</dbReference>
<keyword evidence="1 5" id="KW-0645">Protease</keyword>
<evidence type="ECO:0000259" key="4">
    <source>
        <dbReference type="SMART" id="SM00245"/>
    </source>
</evidence>
<dbReference type="PANTHER" id="PTHR32060">
    <property type="entry name" value="TAIL-SPECIFIC PROTEASE"/>
    <property type="match status" value="1"/>
</dbReference>
<proteinExistence type="predicted"/>
<dbReference type="SUPFAM" id="SSF50156">
    <property type="entry name" value="PDZ domain-like"/>
    <property type="match status" value="1"/>
</dbReference>
<reference evidence="5" key="1">
    <citation type="submission" date="2019-08" db="EMBL/GenBank/DDBJ databases">
        <authorList>
            <person name="Kucharzyk K."/>
            <person name="Murdoch R.W."/>
            <person name="Higgins S."/>
            <person name="Loffler F."/>
        </authorList>
    </citation>
    <scope>NUCLEOTIDE SEQUENCE</scope>
</reference>
<sequence length="260" mass="27993">MVGDLIMEVEGESTVAMGFYPSVNKIAGKENTVVNITVLRGGQLIPCDIIREVVDIPSVEFRMIGEDIGYISIAEFNSKTPDQLKEKMEKIIGISGVKGCIIDVRNNGGGDAGGVINSLDLFIDQGLIVSFVDKNGNKNEYPAHEGAYDIPVVILTNESTASAAELFAEAIRESANARIVGTTTYGKGVSQSVINLRDGTALVVTDTKYYTPNGQNYDGIGVVPDFEVIMPEEQLAHFYELTDSEDNQLSYGINLLKGTG</sequence>
<dbReference type="Gene3D" id="3.90.226.10">
    <property type="entry name" value="2-enoyl-CoA Hydratase, Chain A, domain 1"/>
    <property type="match status" value="1"/>
</dbReference>
<gene>
    <name evidence="5" type="ORF">SDC9_99626</name>
</gene>
<keyword evidence="3" id="KW-0720">Serine protease</keyword>
<dbReference type="EC" id="3.4.21.-" evidence="5"/>
<dbReference type="CDD" id="cd07560">
    <property type="entry name" value="Peptidase_S41_CPP"/>
    <property type="match status" value="1"/>
</dbReference>